<dbReference type="InterPro" id="IPR009327">
    <property type="entry name" value="Cupin_DUF985"/>
</dbReference>
<dbReference type="InterPro" id="IPR014710">
    <property type="entry name" value="RmlC-like_jellyroll"/>
</dbReference>
<organism evidence="2 3">
    <name type="scientific">Neptunitalea lumnitzerae</name>
    <dbReference type="NCBI Taxonomy" id="2965509"/>
    <lineage>
        <taxon>Bacteria</taxon>
        <taxon>Pseudomonadati</taxon>
        <taxon>Bacteroidota</taxon>
        <taxon>Flavobacteriia</taxon>
        <taxon>Flavobacteriales</taxon>
        <taxon>Flavobacteriaceae</taxon>
        <taxon>Neptunitalea</taxon>
    </lineage>
</organism>
<dbReference type="InterPro" id="IPR011051">
    <property type="entry name" value="RmlC_Cupin_sf"/>
</dbReference>
<dbReference type="Proteomes" id="UP001143543">
    <property type="component" value="Unassembled WGS sequence"/>
</dbReference>
<dbReference type="SUPFAM" id="SSF51182">
    <property type="entry name" value="RmlC-like cupins"/>
    <property type="match status" value="1"/>
</dbReference>
<proteinExistence type="predicted"/>
<dbReference type="EMBL" id="BRVO01000003">
    <property type="protein sequence ID" value="GLB50406.1"/>
    <property type="molecule type" value="Genomic_DNA"/>
</dbReference>
<sequence>MNTAQEIITQLQLEAHPEGGFFRETYRSEETIAENHLSDAFSGSRNVSTCIYFLLRSEDFSAFHKINQDEIWHFYEGSTIQLVMISDTGEASEVHIGNNFSKGEVPQFVVPKNYWFAAKVLATDAYALVGCTVAPGFDFRDFVLPTRAELVAQFPQHKTLITQFTNA</sequence>
<accession>A0ABQ5MLW4</accession>
<dbReference type="InterPro" id="IPR039935">
    <property type="entry name" value="YML079W-like"/>
</dbReference>
<comment type="caution">
    <text evidence="2">The sequence shown here is derived from an EMBL/GenBank/DDBJ whole genome shotgun (WGS) entry which is preliminary data.</text>
</comment>
<dbReference type="PANTHER" id="PTHR33387">
    <property type="entry name" value="RMLC-LIKE JELLY ROLL FOLD PROTEIN"/>
    <property type="match status" value="1"/>
</dbReference>
<feature type="domain" description="DUF985" evidence="1">
    <location>
        <begin position="5"/>
        <end position="144"/>
    </location>
</feature>
<dbReference type="PANTHER" id="PTHR33387:SF3">
    <property type="entry name" value="DUF985 DOMAIN-CONTAINING PROTEIN"/>
    <property type="match status" value="1"/>
</dbReference>
<dbReference type="Gene3D" id="2.60.120.10">
    <property type="entry name" value="Jelly Rolls"/>
    <property type="match status" value="1"/>
</dbReference>
<reference evidence="2" key="1">
    <citation type="submission" date="2022-07" db="EMBL/GenBank/DDBJ databases">
        <title>Taxonomy of Novel Oxalotrophic and Methylotrophic Bacteria.</title>
        <authorList>
            <person name="Sahin N."/>
            <person name="Tani A."/>
        </authorList>
    </citation>
    <scope>NUCLEOTIDE SEQUENCE</scope>
    <source>
        <strain evidence="2">Y10</strain>
    </source>
</reference>
<evidence type="ECO:0000313" key="2">
    <source>
        <dbReference type="EMBL" id="GLB50406.1"/>
    </source>
</evidence>
<dbReference type="RefSeq" id="WP_281766030.1">
    <property type="nucleotide sequence ID" value="NZ_BRVO01000003.1"/>
</dbReference>
<dbReference type="CDD" id="cd06121">
    <property type="entry name" value="cupin_YML079wp"/>
    <property type="match status" value="1"/>
</dbReference>
<name>A0ABQ5MLW4_9FLAO</name>
<protein>
    <recommendedName>
        <fullName evidence="1">DUF985 domain-containing protein</fullName>
    </recommendedName>
</protein>
<evidence type="ECO:0000313" key="3">
    <source>
        <dbReference type="Proteomes" id="UP001143543"/>
    </source>
</evidence>
<evidence type="ECO:0000259" key="1">
    <source>
        <dbReference type="Pfam" id="PF06172"/>
    </source>
</evidence>
<dbReference type="Pfam" id="PF06172">
    <property type="entry name" value="Cupin_5"/>
    <property type="match status" value="1"/>
</dbReference>
<gene>
    <name evidence="2" type="ORF">Y10_27740</name>
</gene>
<keyword evidence="3" id="KW-1185">Reference proteome</keyword>